<dbReference type="EnsemblMetazoa" id="ENSAATROPT003223">
    <property type="protein sequence ID" value="ENSAATROPP003096"/>
    <property type="gene ID" value="ENSAATROPG002557"/>
</dbReference>
<dbReference type="AlphaFoldDB" id="A0AAG5CW55"/>
<evidence type="ECO:0000313" key="2">
    <source>
        <dbReference type="Proteomes" id="UP000075880"/>
    </source>
</evidence>
<sequence>MAELRKFCRVVGVWRIDEPKSARFPQHCVASKRMQMVSVMCLEFV</sequence>
<dbReference type="Proteomes" id="UP000075880">
    <property type="component" value="Unassembled WGS sequence"/>
</dbReference>
<name>A0AAG5CW55_ANOAO</name>
<evidence type="ECO:0000313" key="1">
    <source>
        <dbReference type="EnsemblMetazoa" id="ENSAATROPP003096"/>
    </source>
</evidence>
<proteinExistence type="predicted"/>
<accession>A0AAG5CW55</accession>
<protein>
    <submittedName>
        <fullName evidence="1">Uncharacterized protein</fullName>
    </submittedName>
</protein>
<reference evidence="1" key="1">
    <citation type="submission" date="2024-04" db="UniProtKB">
        <authorList>
            <consortium name="EnsemblMetazoa"/>
        </authorList>
    </citation>
    <scope>IDENTIFICATION</scope>
    <source>
        <strain evidence="1">EBRO</strain>
    </source>
</reference>
<keyword evidence="2" id="KW-1185">Reference proteome</keyword>
<organism evidence="1 2">
    <name type="scientific">Anopheles atroparvus</name>
    <name type="common">European mosquito</name>
    <dbReference type="NCBI Taxonomy" id="41427"/>
    <lineage>
        <taxon>Eukaryota</taxon>
        <taxon>Metazoa</taxon>
        <taxon>Ecdysozoa</taxon>
        <taxon>Arthropoda</taxon>
        <taxon>Hexapoda</taxon>
        <taxon>Insecta</taxon>
        <taxon>Pterygota</taxon>
        <taxon>Neoptera</taxon>
        <taxon>Endopterygota</taxon>
        <taxon>Diptera</taxon>
        <taxon>Nematocera</taxon>
        <taxon>Culicoidea</taxon>
        <taxon>Culicidae</taxon>
        <taxon>Anophelinae</taxon>
        <taxon>Anopheles</taxon>
    </lineage>
</organism>